<gene>
    <name evidence="3" type="ORF">HNP25_000486</name>
</gene>
<dbReference type="EMBL" id="JACHKT010000002">
    <property type="protein sequence ID" value="MBB6001846.1"/>
    <property type="molecule type" value="Genomic_DNA"/>
</dbReference>
<keyword evidence="4" id="KW-1185">Reference proteome</keyword>
<dbReference type="Gene3D" id="3.40.1420.30">
    <property type="match status" value="2"/>
</dbReference>
<dbReference type="SUPFAM" id="SSF160574">
    <property type="entry name" value="BT0923-like"/>
    <property type="match status" value="1"/>
</dbReference>
<dbReference type="Proteomes" id="UP000524404">
    <property type="component" value="Unassembled WGS sequence"/>
</dbReference>
<evidence type="ECO:0000313" key="3">
    <source>
        <dbReference type="EMBL" id="MBB6001846.1"/>
    </source>
</evidence>
<dbReference type="InterPro" id="IPR021533">
    <property type="entry name" value="PepSY-like"/>
</dbReference>
<comment type="caution">
    <text evidence="3">The sequence shown here is derived from an EMBL/GenBank/DDBJ whole genome shotgun (WGS) entry which is preliminary data.</text>
</comment>
<dbReference type="Pfam" id="PF11396">
    <property type="entry name" value="PepSY_like"/>
    <property type="match status" value="2"/>
</dbReference>
<accession>A0A841EFR8</accession>
<dbReference type="PROSITE" id="PS51257">
    <property type="entry name" value="PROKAR_LIPOPROTEIN"/>
    <property type="match status" value="1"/>
</dbReference>
<sequence>MKKLLFLMTALVGFIFASCEKQNDLTASDDALETLEVSAARTAAVTDTVTKQKCRGKITTVDPATLPTVIVTYISTNYAGATIKFAGTDTQGQYVVGITLNSVETGLLFDANGVFVKALQHYARKAKLTAVEVSALPASIATYVTATYAGYTIKRAGTDADGNYYVAINDGTNRKVLLFDATGAFKQELEKPLHKMRKLRKQ</sequence>
<dbReference type="AlphaFoldDB" id="A0A841EFR8"/>
<evidence type="ECO:0000256" key="1">
    <source>
        <dbReference type="SAM" id="SignalP"/>
    </source>
</evidence>
<organism evidence="3 4">
    <name type="scientific">Arcicella rosea</name>
    <dbReference type="NCBI Taxonomy" id="502909"/>
    <lineage>
        <taxon>Bacteria</taxon>
        <taxon>Pseudomonadati</taxon>
        <taxon>Bacteroidota</taxon>
        <taxon>Cytophagia</taxon>
        <taxon>Cytophagales</taxon>
        <taxon>Flectobacillaceae</taxon>
        <taxon>Arcicella</taxon>
    </lineage>
</organism>
<proteinExistence type="predicted"/>
<reference evidence="3 4" key="1">
    <citation type="submission" date="2020-08" db="EMBL/GenBank/DDBJ databases">
        <title>Functional genomics of gut bacteria from endangered species of beetles.</title>
        <authorList>
            <person name="Carlos-Shanley C."/>
        </authorList>
    </citation>
    <scope>NUCLEOTIDE SEQUENCE [LARGE SCALE GENOMIC DNA]</scope>
    <source>
        <strain evidence="3 4">S00070</strain>
    </source>
</reference>
<evidence type="ECO:0000259" key="2">
    <source>
        <dbReference type="Pfam" id="PF11396"/>
    </source>
</evidence>
<evidence type="ECO:0000313" key="4">
    <source>
        <dbReference type="Proteomes" id="UP000524404"/>
    </source>
</evidence>
<protein>
    <recommendedName>
        <fullName evidence="2">Putative beta-lactamase-inhibitor-like PepSY-like domain-containing protein</fullName>
    </recommendedName>
</protein>
<dbReference type="RefSeq" id="WP_184129686.1">
    <property type="nucleotide sequence ID" value="NZ_JACHKT010000002.1"/>
</dbReference>
<feature type="domain" description="Putative beta-lactamase-inhibitor-like PepSY-like" evidence="2">
    <location>
        <begin position="125"/>
        <end position="186"/>
    </location>
</feature>
<feature type="signal peptide" evidence="1">
    <location>
        <begin position="1"/>
        <end position="17"/>
    </location>
</feature>
<feature type="chain" id="PRO_5032439780" description="Putative beta-lactamase-inhibitor-like PepSY-like domain-containing protein" evidence="1">
    <location>
        <begin position="18"/>
        <end position="202"/>
    </location>
</feature>
<feature type="domain" description="Putative beta-lactamase-inhibitor-like PepSY-like" evidence="2">
    <location>
        <begin position="56"/>
        <end position="116"/>
    </location>
</feature>
<keyword evidence="1" id="KW-0732">Signal</keyword>
<name>A0A841EFR8_9BACT</name>